<keyword evidence="1" id="KW-0472">Membrane</keyword>
<feature type="transmembrane region" description="Helical" evidence="1">
    <location>
        <begin position="59"/>
        <end position="78"/>
    </location>
</feature>
<feature type="transmembrane region" description="Helical" evidence="1">
    <location>
        <begin position="155"/>
        <end position="172"/>
    </location>
</feature>
<reference evidence="2 3" key="1">
    <citation type="submission" date="2019-03" db="EMBL/GenBank/DDBJ databases">
        <title>Genomic Encyclopedia of Type Strains, Phase IV (KMG-IV): sequencing the most valuable type-strain genomes for metagenomic binning, comparative biology and taxonomic classification.</title>
        <authorList>
            <person name="Goeker M."/>
        </authorList>
    </citation>
    <scope>NUCLEOTIDE SEQUENCE [LARGE SCALE GENOMIC DNA]</scope>
    <source>
        <strain evidence="2 3">DSM 18401</strain>
    </source>
</reference>
<keyword evidence="1" id="KW-1133">Transmembrane helix</keyword>
<evidence type="ECO:0000256" key="1">
    <source>
        <dbReference type="SAM" id="Phobius"/>
    </source>
</evidence>
<organism evidence="2 3">
    <name type="scientific">Shinella granuli</name>
    <dbReference type="NCBI Taxonomy" id="323621"/>
    <lineage>
        <taxon>Bacteria</taxon>
        <taxon>Pseudomonadati</taxon>
        <taxon>Pseudomonadota</taxon>
        <taxon>Alphaproteobacteria</taxon>
        <taxon>Hyphomicrobiales</taxon>
        <taxon>Rhizobiaceae</taxon>
        <taxon>Shinella</taxon>
    </lineage>
</organism>
<dbReference type="Proteomes" id="UP000295351">
    <property type="component" value="Unassembled WGS sequence"/>
</dbReference>
<keyword evidence="1" id="KW-0812">Transmembrane</keyword>
<evidence type="ECO:0000313" key="3">
    <source>
        <dbReference type="Proteomes" id="UP000295351"/>
    </source>
</evidence>
<gene>
    <name evidence="2" type="ORF">EV665_11517</name>
</gene>
<feature type="transmembrane region" description="Helical" evidence="1">
    <location>
        <begin position="25"/>
        <end position="47"/>
    </location>
</feature>
<sequence length="180" mass="19669">MELAATGRDGPDAARRQPSAPIFPSLPVCLGGALGWGALMAAGALLSLTLQGRAENFQLVRILVIYFAGGLVAWPLALPLARFLTRHRPFETRFAAHFALLSLGTIAVTAFLFALDYRLFYAQWHHAPGTRIWIYQFVFTIAGAVYQFLVMGLSLYLPVGLPVVAGASLWLSRSIPRSIR</sequence>
<dbReference type="AlphaFoldDB" id="A0A4R2CMT2"/>
<name>A0A4R2CMT2_SHIGR</name>
<dbReference type="RefSeq" id="WP_245507778.1">
    <property type="nucleotide sequence ID" value="NZ_BAABEI010000012.1"/>
</dbReference>
<feature type="transmembrane region" description="Helical" evidence="1">
    <location>
        <begin position="132"/>
        <end position="149"/>
    </location>
</feature>
<proteinExistence type="predicted"/>
<evidence type="ECO:0000313" key="2">
    <source>
        <dbReference type="EMBL" id="TCN40574.1"/>
    </source>
</evidence>
<accession>A0A4R2CMT2</accession>
<protein>
    <submittedName>
        <fullName evidence="2">Uncharacterized protein</fullName>
    </submittedName>
</protein>
<keyword evidence="3" id="KW-1185">Reference proteome</keyword>
<dbReference type="EMBL" id="SLVX01000015">
    <property type="protein sequence ID" value="TCN40574.1"/>
    <property type="molecule type" value="Genomic_DNA"/>
</dbReference>
<feature type="transmembrane region" description="Helical" evidence="1">
    <location>
        <begin position="98"/>
        <end position="120"/>
    </location>
</feature>
<comment type="caution">
    <text evidence="2">The sequence shown here is derived from an EMBL/GenBank/DDBJ whole genome shotgun (WGS) entry which is preliminary data.</text>
</comment>